<evidence type="ECO:0000256" key="1">
    <source>
        <dbReference type="ARBA" id="ARBA00004196"/>
    </source>
</evidence>
<dbReference type="Gene3D" id="2.60.40.10">
    <property type="entry name" value="Immunoglobulins"/>
    <property type="match status" value="1"/>
</dbReference>
<sequence>MNKKRPLHGKKTEKSDNFLGRVSIKTIVLSVVALIQMMLLITGTTFSWVETISSLALTGGGKIDNPVMTVANIGSGSGYNETLDLDGYFKKAGNVHLATCSSADGQNFYFPIVGDNNNYRQSTVNDRNVNYIGYNLKVVNKEKNKSKDFKFGKIPSIKIGNEAVTDNRVRIAITVDGVTKIFSNKDATENVVAATNGTPSETTVNAFDKYTNSDEKVTLPVFSIPANSSKEVKISLWLQDSNGGNNGDVAVNDFTLVVSKKRVEVKYGTDSNETMGNISIGSKNQKVCYGEEGTTVPLNATANPGYKFMGWYKDIDCTIKAPVTDGEFKIGSDSNITLYALFKKTYTVNVIAVTDNVQGGTGGTVKINSGTASDSAIKSDVTVGETVKLTATPNEGYDFVGWFDSATGGTQITGENPANVEIDSVNPTDRTFYARFEIKKYTVTASAVSEDDDKNKQGNKITYGNEHKAQVQVIVNHGGSVTFTAVPVDGSGYVFDGWYSDKDCSAGNKLSSEKSYTVNSVKSHMSIYAKFVLKRYTIDVYAYCYNDKTTDLSEQVNYGKIKSDNETLETHTTRIVKYGTSFSFTAVGNENCEFEGWYNKADDTLIDSENVTYSVDSFKGDPQTSENKKSFYAKFKIKTKTINVHLVKNDTTDTSTVNINRTLTTDVINYGETATISAEPGANSEFKGWFTDEACTERVGENYLDKNLSITVNKDTPTDYYAKFEKKTTVTVYFKNVPGWTPPYAYVWYDKTHNDSIEMTKVSDNYYKVDIDVKYTKIIFKNKDNWIGQTKDSPIPKIGDENNCFIYDTSHTQYNGYWTKYVE</sequence>
<dbReference type="InterPro" id="IPR013378">
    <property type="entry name" value="InlB-like_B-rpt"/>
</dbReference>
<keyword evidence="2" id="KW-0812">Transmembrane</keyword>
<keyword evidence="5" id="KW-1185">Reference proteome</keyword>
<dbReference type="InterPro" id="IPR042229">
    <property type="entry name" value="Listeria/Bacterioides_rpt_sf"/>
</dbReference>
<keyword evidence="2" id="KW-1133">Transmembrane helix</keyword>
<dbReference type="EMBL" id="JBBMFI010000013">
    <property type="protein sequence ID" value="MEQ2565554.1"/>
    <property type="molecule type" value="Genomic_DNA"/>
</dbReference>
<proteinExistence type="predicted"/>
<evidence type="ECO:0000313" key="4">
    <source>
        <dbReference type="EMBL" id="MEQ2565554.1"/>
    </source>
</evidence>
<reference evidence="4 5" key="1">
    <citation type="submission" date="2024-03" db="EMBL/GenBank/DDBJ databases">
        <title>Human intestinal bacterial collection.</title>
        <authorList>
            <person name="Pauvert C."/>
            <person name="Hitch T.C.A."/>
            <person name="Clavel T."/>
        </authorList>
    </citation>
    <scope>NUCLEOTIDE SEQUENCE [LARGE SCALE GENOMIC DNA]</scope>
    <source>
        <strain evidence="4 5">CLA-AP-H18</strain>
    </source>
</reference>
<gene>
    <name evidence="4" type="ORF">ABFO16_04795</name>
</gene>
<dbReference type="Pfam" id="PF09479">
    <property type="entry name" value="Flg_new"/>
    <property type="match status" value="2"/>
</dbReference>
<feature type="domain" description="Bacterial repeat" evidence="3">
    <location>
        <begin position="667"/>
        <end position="727"/>
    </location>
</feature>
<comment type="subcellular location">
    <subcellularLocation>
        <location evidence="1">Cell envelope</location>
    </subcellularLocation>
</comment>
<accession>A0ABV1HTA2</accession>
<organism evidence="4 5">
    <name type="scientific">Ruminococcoides intestinihominis</name>
    <dbReference type="NCBI Taxonomy" id="3133161"/>
    <lineage>
        <taxon>Bacteria</taxon>
        <taxon>Bacillati</taxon>
        <taxon>Bacillota</taxon>
        <taxon>Clostridia</taxon>
        <taxon>Eubacteriales</taxon>
        <taxon>Oscillospiraceae</taxon>
        <taxon>Ruminococcoides</taxon>
    </lineage>
</organism>
<keyword evidence="2" id="KW-0472">Membrane</keyword>
<feature type="transmembrane region" description="Helical" evidence="2">
    <location>
        <begin position="27"/>
        <end position="49"/>
    </location>
</feature>
<dbReference type="InterPro" id="IPR044060">
    <property type="entry name" value="Bacterial_rp_domain"/>
</dbReference>
<dbReference type="InterPro" id="IPR013783">
    <property type="entry name" value="Ig-like_fold"/>
</dbReference>
<feature type="domain" description="Bacterial repeat" evidence="3">
    <location>
        <begin position="574"/>
        <end position="616"/>
    </location>
</feature>
<dbReference type="Proteomes" id="UP001478133">
    <property type="component" value="Unassembled WGS sequence"/>
</dbReference>
<evidence type="ECO:0000259" key="3">
    <source>
        <dbReference type="Pfam" id="PF18998"/>
    </source>
</evidence>
<protein>
    <submittedName>
        <fullName evidence="4">InlB B-repeat-containing protein</fullName>
    </submittedName>
</protein>
<feature type="domain" description="Bacterial repeat" evidence="3">
    <location>
        <begin position="368"/>
        <end position="437"/>
    </location>
</feature>
<dbReference type="Gene3D" id="2.60.40.4270">
    <property type="entry name" value="Listeria-Bacteroides repeat domain"/>
    <property type="match status" value="3"/>
</dbReference>
<comment type="caution">
    <text evidence="4">The sequence shown here is derived from an EMBL/GenBank/DDBJ whole genome shotgun (WGS) entry which is preliminary data.</text>
</comment>
<evidence type="ECO:0000313" key="5">
    <source>
        <dbReference type="Proteomes" id="UP001478133"/>
    </source>
</evidence>
<dbReference type="NCBIfam" id="TIGR02543">
    <property type="entry name" value="List_Bact_rpt"/>
    <property type="match status" value="1"/>
</dbReference>
<dbReference type="RefSeq" id="WP_211147164.1">
    <property type="nucleotide sequence ID" value="NZ_JBBMEY010000016.1"/>
</dbReference>
<evidence type="ECO:0000256" key="2">
    <source>
        <dbReference type="SAM" id="Phobius"/>
    </source>
</evidence>
<name>A0ABV1HTA2_9FIRM</name>
<dbReference type="Pfam" id="PF18998">
    <property type="entry name" value="Flg_new_2"/>
    <property type="match status" value="3"/>
</dbReference>